<keyword evidence="2" id="KW-0472">Membrane</keyword>
<feature type="compositionally biased region" description="Low complexity" evidence="1">
    <location>
        <begin position="165"/>
        <end position="179"/>
    </location>
</feature>
<keyword evidence="2" id="KW-0812">Transmembrane</keyword>
<keyword evidence="2" id="KW-1133">Transmembrane helix</keyword>
<comment type="caution">
    <text evidence="3">The sequence shown here is derived from an EMBL/GenBank/DDBJ whole genome shotgun (WGS) entry which is preliminary data.</text>
</comment>
<evidence type="ECO:0000313" key="3">
    <source>
        <dbReference type="EMBL" id="OJF12721.1"/>
    </source>
</evidence>
<evidence type="ECO:0000256" key="2">
    <source>
        <dbReference type="SAM" id="Phobius"/>
    </source>
</evidence>
<dbReference type="Proteomes" id="UP000182486">
    <property type="component" value="Unassembled WGS sequence"/>
</dbReference>
<feature type="transmembrane region" description="Helical" evidence="2">
    <location>
        <begin position="83"/>
        <end position="104"/>
    </location>
</feature>
<organism evidence="3 4">
    <name type="scientific">Couchioplanes caeruleus subsp. caeruleus</name>
    <dbReference type="NCBI Taxonomy" id="56427"/>
    <lineage>
        <taxon>Bacteria</taxon>
        <taxon>Bacillati</taxon>
        <taxon>Actinomycetota</taxon>
        <taxon>Actinomycetes</taxon>
        <taxon>Micromonosporales</taxon>
        <taxon>Micromonosporaceae</taxon>
        <taxon>Couchioplanes</taxon>
    </lineage>
</organism>
<name>A0A1K0FIS0_9ACTN</name>
<keyword evidence="4" id="KW-1185">Reference proteome</keyword>
<evidence type="ECO:0000256" key="1">
    <source>
        <dbReference type="SAM" id="MobiDB-lite"/>
    </source>
</evidence>
<gene>
    <name evidence="3" type="ORF">BG844_19085</name>
</gene>
<reference evidence="3 4" key="1">
    <citation type="submission" date="2016-09" db="EMBL/GenBank/DDBJ databases">
        <title>Couchioplanes caeruleus draft genome sequence.</title>
        <authorList>
            <person name="Sheehan J."/>
            <person name="Caffrey P."/>
        </authorList>
    </citation>
    <scope>NUCLEOTIDE SEQUENCE [LARGE SCALE GENOMIC DNA]</scope>
    <source>
        <strain evidence="3 4">DSM 43634</strain>
    </source>
</reference>
<feature type="compositionally biased region" description="Low complexity" evidence="1">
    <location>
        <begin position="210"/>
        <end position="246"/>
    </location>
</feature>
<proteinExistence type="predicted"/>
<sequence length="263" mass="26333">MTLWRRTRTEMAGAWRSMRYDLGRRDPEPAASRAGETLAGPGARRAAYQDVTATGFSTFGGAGVTGGLHTSYGVEHARGPRRLVAVTAFGVLAVAGATGSYVAVVNGLGSLLGEQGAEPYPLAAAAPGDRGDESNQGLGRGSGEGPVTAPEATGSTIRVLPNPAATAAAPGAPTTAAAPRPRRTSVAGTAPTTRPEPCDCLTPPVPTPTAAPSSHEPSPTPSPSASTDDPVTPTPTDSPSSTASAGSGDGGERTERARLTRAN</sequence>
<accession>A0A1K0FIS0</accession>
<protein>
    <submittedName>
        <fullName evidence="3">Uncharacterized protein</fullName>
    </submittedName>
</protein>
<feature type="region of interest" description="Disordered" evidence="1">
    <location>
        <begin position="122"/>
        <end position="153"/>
    </location>
</feature>
<evidence type="ECO:0000313" key="4">
    <source>
        <dbReference type="Proteomes" id="UP000182486"/>
    </source>
</evidence>
<dbReference type="AlphaFoldDB" id="A0A1K0FIS0"/>
<feature type="compositionally biased region" description="Basic and acidic residues" evidence="1">
    <location>
        <begin position="250"/>
        <end position="263"/>
    </location>
</feature>
<feature type="region of interest" description="Disordered" evidence="1">
    <location>
        <begin position="165"/>
        <end position="263"/>
    </location>
</feature>
<dbReference type="RefSeq" id="WP_071806693.1">
    <property type="nucleotide sequence ID" value="NZ_MEIA01000201.1"/>
</dbReference>
<dbReference type="EMBL" id="MEIA01000201">
    <property type="protein sequence ID" value="OJF12721.1"/>
    <property type="molecule type" value="Genomic_DNA"/>
</dbReference>